<dbReference type="GO" id="GO:0004869">
    <property type="term" value="F:cysteine-type endopeptidase inhibitor activity"/>
    <property type="evidence" value="ECO:0007669"/>
    <property type="project" value="UniProtKB-KW"/>
</dbReference>
<accession>A0A0G0QKR3</accession>
<reference evidence="5 6" key="1">
    <citation type="journal article" date="2015" name="Nature">
        <title>rRNA introns, odd ribosomes, and small enigmatic genomes across a large radiation of phyla.</title>
        <authorList>
            <person name="Brown C.T."/>
            <person name="Hug L.A."/>
            <person name="Thomas B.C."/>
            <person name="Sharon I."/>
            <person name="Castelle C.J."/>
            <person name="Singh A."/>
            <person name="Wilkins M.J."/>
            <person name="Williams K.H."/>
            <person name="Banfield J.F."/>
        </authorList>
    </citation>
    <scope>NUCLEOTIDE SEQUENCE [LARGE SCALE GENOMIC DNA]</scope>
</reference>
<dbReference type="InterPro" id="IPR018990">
    <property type="entry name" value="Prot_inh_I42_chagasin"/>
</dbReference>
<evidence type="ECO:0000256" key="2">
    <source>
        <dbReference type="ARBA" id="ARBA00022704"/>
    </source>
</evidence>
<dbReference type="SUPFAM" id="SSF141066">
    <property type="entry name" value="ICP-like"/>
    <property type="match status" value="1"/>
</dbReference>
<name>A0A0G0QKR3_9BACT</name>
<evidence type="ECO:0000256" key="1">
    <source>
        <dbReference type="ARBA" id="ARBA00022690"/>
    </source>
</evidence>
<evidence type="ECO:0000256" key="3">
    <source>
        <dbReference type="SAM" id="Phobius"/>
    </source>
</evidence>
<keyword evidence="3" id="KW-0812">Transmembrane</keyword>
<dbReference type="InterPro" id="IPR036331">
    <property type="entry name" value="Chagasin-like_sf"/>
</dbReference>
<keyword evidence="1" id="KW-0646">Protease inhibitor</keyword>
<dbReference type="STRING" id="1618550.UT39_C0012G0017"/>
<dbReference type="EMBL" id="LBWP01000012">
    <property type="protein sequence ID" value="KKR10995.1"/>
    <property type="molecule type" value="Genomic_DNA"/>
</dbReference>
<dbReference type="AlphaFoldDB" id="A0A0G0QKR3"/>
<protein>
    <submittedName>
        <fullName evidence="5">Proteinase inhibitor I42, chagasin</fullName>
    </submittedName>
</protein>
<dbReference type="InterPro" id="IPR052781">
    <property type="entry name" value="Cys_protease_inhibitor_I42"/>
</dbReference>
<evidence type="ECO:0000259" key="4">
    <source>
        <dbReference type="Pfam" id="PF09394"/>
    </source>
</evidence>
<dbReference type="Pfam" id="PF09394">
    <property type="entry name" value="Inhibitor_I42"/>
    <property type="match status" value="1"/>
</dbReference>
<sequence>MMHNKRKFVLLSIIVLILSAVVVFILLSMHQPPNTGKQSVEDNTSHIIAQSDKPFYIEIPSTPATGYQWQADFDSKALKLVNVEFKQTQNQGIVGATEIQVFEFQPLAKQDSVVTLQYVRPWEKDVPAADTKIYKIFVK</sequence>
<comment type="caution">
    <text evidence="5">The sequence shown here is derived from an EMBL/GenBank/DDBJ whole genome shotgun (WGS) entry which is preliminary data.</text>
</comment>
<keyword evidence="2" id="KW-0789">Thiol protease inhibitor</keyword>
<gene>
    <name evidence="5" type="ORF">UT39_C0012G0017</name>
</gene>
<evidence type="ECO:0000313" key="6">
    <source>
        <dbReference type="Proteomes" id="UP000034246"/>
    </source>
</evidence>
<feature type="transmembrane region" description="Helical" evidence="3">
    <location>
        <begin position="7"/>
        <end position="29"/>
    </location>
</feature>
<keyword evidence="3" id="KW-0472">Membrane</keyword>
<dbReference type="Proteomes" id="UP000034246">
    <property type="component" value="Unassembled WGS sequence"/>
</dbReference>
<dbReference type="PANTHER" id="PTHR36530:SF1">
    <property type="entry name" value="AMOEBIASIN-1"/>
    <property type="match status" value="1"/>
</dbReference>
<keyword evidence="3" id="KW-1133">Transmembrane helix</keyword>
<organism evidence="5 6">
    <name type="scientific">Candidatus Woesebacteria bacterium GW2011_GWA1_39_21</name>
    <dbReference type="NCBI Taxonomy" id="1618550"/>
    <lineage>
        <taxon>Bacteria</taxon>
        <taxon>Candidatus Woeseibacteriota</taxon>
    </lineage>
</organism>
<feature type="domain" description="Proteinase inhibitor I42 chagasin" evidence="4">
    <location>
        <begin position="52"/>
        <end position="135"/>
    </location>
</feature>
<proteinExistence type="predicted"/>
<dbReference type="PANTHER" id="PTHR36530">
    <property type="entry name" value="INHIBITOR OF CYSTEINE PEPTIDASE"/>
    <property type="match status" value="1"/>
</dbReference>
<evidence type="ECO:0000313" key="5">
    <source>
        <dbReference type="EMBL" id="KKR10995.1"/>
    </source>
</evidence>
<dbReference type="Gene3D" id="2.60.40.2020">
    <property type="match status" value="1"/>
</dbReference>